<evidence type="ECO:0000256" key="4">
    <source>
        <dbReference type="SAM" id="MobiDB-lite"/>
    </source>
</evidence>
<dbReference type="Proteomes" id="UP000239874">
    <property type="component" value="Unassembled WGS sequence"/>
</dbReference>
<comment type="caution">
    <text evidence="6">The sequence shown here is derived from an EMBL/GenBank/DDBJ whole genome shotgun (WGS) entry which is preliminary data.</text>
</comment>
<dbReference type="InterPro" id="IPR036390">
    <property type="entry name" value="WH_DNA-bd_sf"/>
</dbReference>
<sequence length="137" mass="14942">MSGYDEHAGELVADCRLRAATDLFAHTWDPVVLVGLLGGTRRRSELRAEIGGISDKALTEALHRLLGRGLIERHRYAQAPPRVEYALTPLGLSLVEGPMRALGEWVEEHGDALLEADPLAEFDRGEHGRPAATRGAQ</sequence>
<dbReference type="Gene3D" id="1.10.10.10">
    <property type="entry name" value="Winged helix-like DNA-binding domain superfamily/Winged helix DNA-binding domain"/>
    <property type="match status" value="1"/>
</dbReference>
<dbReference type="InterPro" id="IPR002577">
    <property type="entry name" value="HTH_HxlR"/>
</dbReference>
<feature type="domain" description="HTH hxlR-type" evidence="5">
    <location>
        <begin position="15"/>
        <end position="114"/>
    </location>
</feature>
<dbReference type="OrthoDB" id="370168at2"/>
<proteinExistence type="predicted"/>
<dbReference type="Pfam" id="PF01638">
    <property type="entry name" value="HxlR"/>
    <property type="match status" value="1"/>
</dbReference>
<dbReference type="AlphaFoldDB" id="A0A2S6ATM7"/>
<accession>A0A2S6ATM7</accession>
<dbReference type="InterPro" id="IPR036388">
    <property type="entry name" value="WH-like_DNA-bd_sf"/>
</dbReference>
<feature type="region of interest" description="Disordered" evidence="4">
    <location>
        <begin position="118"/>
        <end position="137"/>
    </location>
</feature>
<dbReference type="EMBL" id="PSZC01000005">
    <property type="protein sequence ID" value="PPJ38554.1"/>
    <property type="molecule type" value="Genomic_DNA"/>
</dbReference>
<evidence type="ECO:0000256" key="1">
    <source>
        <dbReference type="ARBA" id="ARBA00023015"/>
    </source>
</evidence>
<gene>
    <name evidence="6" type="ORF">C5E45_09995</name>
</gene>
<evidence type="ECO:0000313" key="6">
    <source>
        <dbReference type="EMBL" id="PPJ38554.1"/>
    </source>
</evidence>
<reference evidence="6 7" key="1">
    <citation type="submission" date="2018-02" db="EMBL/GenBank/DDBJ databases">
        <title>8 Nocardia nova and 1 Nocardia cyriacigeorgica strain used for evolution to TMP-SMX.</title>
        <authorList>
            <person name="Mehta H."/>
            <person name="Weng J."/>
            <person name="Shamoo Y."/>
        </authorList>
    </citation>
    <scope>NUCLEOTIDE SEQUENCE [LARGE SCALE GENOMIC DNA]</scope>
    <source>
        <strain evidence="6 7">MDA3139</strain>
    </source>
</reference>
<evidence type="ECO:0000256" key="3">
    <source>
        <dbReference type="ARBA" id="ARBA00023163"/>
    </source>
</evidence>
<evidence type="ECO:0000259" key="5">
    <source>
        <dbReference type="PROSITE" id="PS51118"/>
    </source>
</evidence>
<name>A0A2S6ATM7_9NOCA</name>
<evidence type="ECO:0000256" key="2">
    <source>
        <dbReference type="ARBA" id="ARBA00023125"/>
    </source>
</evidence>
<protein>
    <submittedName>
        <fullName evidence="6">Transcriptional regulator</fullName>
    </submittedName>
</protein>
<evidence type="ECO:0000313" key="7">
    <source>
        <dbReference type="Proteomes" id="UP000239874"/>
    </source>
</evidence>
<dbReference type="RefSeq" id="WP_104377929.1">
    <property type="nucleotide sequence ID" value="NZ_PSZC01000005.1"/>
</dbReference>
<keyword evidence="1" id="KW-0805">Transcription regulation</keyword>
<keyword evidence="3" id="KW-0804">Transcription</keyword>
<dbReference type="PANTHER" id="PTHR33204:SF37">
    <property type="entry name" value="HTH-TYPE TRANSCRIPTIONAL REGULATOR YODB"/>
    <property type="match status" value="1"/>
</dbReference>
<keyword evidence="2" id="KW-0238">DNA-binding</keyword>
<dbReference type="SUPFAM" id="SSF46785">
    <property type="entry name" value="Winged helix' DNA-binding domain"/>
    <property type="match status" value="1"/>
</dbReference>
<dbReference type="GO" id="GO:0003677">
    <property type="term" value="F:DNA binding"/>
    <property type="evidence" value="ECO:0007669"/>
    <property type="project" value="UniProtKB-KW"/>
</dbReference>
<dbReference type="PANTHER" id="PTHR33204">
    <property type="entry name" value="TRANSCRIPTIONAL REGULATOR, MARR FAMILY"/>
    <property type="match status" value="1"/>
</dbReference>
<dbReference type="PROSITE" id="PS51118">
    <property type="entry name" value="HTH_HXLR"/>
    <property type="match status" value="1"/>
</dbReference>
<organism evidence="6 7">
    <name type="scientific">Nocardia nova</name>
    <dbReference type="NCBI Taxonomy" id="37330"/>
    <lineage>
        <taxon>Bacteria</taxon>
        <taxon>Bacillati</taxon>
        <taxon>Actinomycetota</taxon>
        <taxon>Actinomycetes</taxon>
        <taxon>Mycobacteriales</taxon>
        <taxon>Nocardiaceae</taxon>
        <taxon>Nocardia</taxon>
    </lineage>
</organism>